<dbReference type="InterPro" id="IPR008868">
    <property type="entry name" value="TniB"/>
</dbReference>
<dbReference type="Gene3D" id="3.40.50.300">
    <property type="entry name" value="P-loop containing nucleotide triphosphate hydrolases"/>
    <property type="match status" value="1"/>
</dbReference>
<sequence>MTNPRFIVENTLIPHHAFEEATRRLEQCFAYSENASEPTCIALVGESRTGKSRALEECNDRHSSSRDDFGLNMPILRVKTPSKPTVKSLAELMLRAMKDPIFDQGTENAKTSRLQTLMRNCGTRMVMIDEFQHFVDKGSHKVMHHVADWLKILVDDSRIALVVAGLPTCQAVLEQNEQLDGRFLSPVYLPRFDWLRHDHREEFIAILGAFHDSLSRHFDLPILDGEEMAFRCYCGTGGLMGYLSKFLRQMVWNALDAKKNSISLQDLAQAHDEAVWAKSGPRGIPNPFTKAFSHAPTEDIVARVQRMGVPKEPQPSTRTRPPERNEGFTVRQILSAT</sequence>
<evidence type="ECO:0000313" key="3">
    <source>
        <dbReference type="Proteomes" id="UP000663570"/>
    </source>
</evidence>
<dbReference type="EMBL" id="CP071060">
    <property type="protein sequence ID" value="QSI75360.1"/>
    <property type="molecule type" value="Genomic_DNA"/>
</dbReference>
<dbReference type="Pfam" id="PF05621">
    <property type="entry name" value="TniB"/>
    <property type="match status" value="1"/>
</dbReference>
<proteinExistence type="predicted"/>
<feature type="region of interest" description="Disordered" evidence="1">
    <location>
        <begin position="307"/>
        <end position="328"/>
    </location>
</feature>
<keyword evidence="3" id="KW-1185">Reference proteome</keyword>
<gene>
    <name evidence="2" type="ORF">JY500_12645</name>
</gene>
<protein>
    <submittedName>
        <fullName evidence="2">TniB family NTP-binding protein</fullName>
    </submittedName>
</protein>
<dbReference type="RefSeq" id="WP_206252864.1">
    <property type="nucleotide sequence ID" value="NZ_CP071060.1"/>
</dbReference>
<dbReference type="Proteomes" id="UP000663570">
    <property type="component" value="Chromosome"/>
</dbReference>
<evidence type="ECO:0000256" key="1">
    <source>
        <dbReference type="SAM" id="MobiDB-lite"/>
    </source>
</evidence>
<name>A0ABX7M0S2_9RHOO</name>
<dbReference type="InterPro" id="IPR027417">
    <property type="entry name" value="P-loop_NTPase"/>
</dbReference>
<reference evidence="2 3" key="1">
    <citation type="submission" date="2021-02" db="EMBL/GenBank/DDBJ databases">
        <title>Niveibacterium changnyeongensis HC41.</title>
        <authorList>
            <person name="Kang M."/>
        </authorList>
    </citation>
    <scope>NUCLEOTIDE SEQUENCE [LARGE SCALE GENOMIC DNA]</scope>
    <source>
        <strain evidence="2 3">HC41</strain>
    </source>
</reference>
<dbReference type="SUPFAM" id="SSF52540">
    <property type="entry name" value="P-loop containing nucleoside triphosphate hydrolases"/>
    <property type="match status" value="1"/>
</dbReference>
<evidence type="ECO:0000313" key="2">
    <source>
        <dbReference type="EMBL" id="QSI75360.1"/>
    </source>
</evidence>
<accession>A0ABX7M0S2</accession>
<organism evidence="2 3">
    <name type="scientific">Niveibacterium microcysteis</name>
    <dbReference type="NCBI Taxonomy" id="2811415"/>
    <lineage>
        <taxon>Bacteria</taxon>
        <taxon>Pseudomonadati</taxon>
        <taxon>Pseudomonadota</taxon>
        <taxon>Betaproteobacteria</taxon>
        <taxon>Rhodocyclales</taxon>
        <taxon>Rhodocyclaceae</taxon>
        <taxon>Niveibacterium</taxon>
    </lineage>
</organism>